<dbReference type="AlphaFoldDB" id="A0A146FQ53"/>
<comment type="caution">
    <text evidence="11">The sequence shown here is derived from an EMBL/GenBank/DDBJ whole genome shotgun (WGS) entry which is preliminary data.</text>
</comment>
<dbReference type="EC" id="2.7.11.1" evidence="1"/>
<dbReference type="EMBL" id="BCWF01000023">
    <property type="protein sequence ID" value="GAT27910.1"/>
    <property type="molecule type" value="Genomic_DNA"/>
</dbReference>
<comment type="catalytic activity">
    <reaction evidence="8">
        <text>L-seryl-[protein] + ATP = O-phospho-L-seryl-[protein] + ADP + H(+)</text>
        <dbReference type="Rhea" id="RHEA:17989"/>
        <dbReference type="Rhea" id="RHEA-COMP:9863"/>
        <dbReference type="Rhea" id="RHEA-COMP:11604"/>
        <dbReference type="ChEBI" id="CHEBI:15378"/>
        <dbReference type="ChEBI" id="CHEBI:29999"/>
        <dbReference type="ChEBI" id="CHEBI:30616"/>
        <dbReference type="ChEBI" id="CHEBI:83421"/>
        <dbReference type="ChEBI" id="CHEBI:456216"/>
        <dbReference type="EC" id="2.7.11.1"/>
    </reaction>
</comment>
<keyword evidence="5" id="KW-0418">Kinase</keyword>
<evidence type="ECO:0000313" key="11">
    <source>
        <dbReference type="EMBL" id="GAT27910.1"/>
    </source>
</evidence>
<dbReference type="PANTHER" id="PTHR47634:SF9">
    <property type="entry name" value="PROTEIN KINASE DOMAIN-CONTAINING PROTEIN-RELATED"/>
    <property type="match status" value="1"/>
</dbReference>
<evidence type="ECO:0000256" key="4">
    <source>
        <dbReference type="ARBA" id="ARBA00022741"/>
    </source>
</evidence>
<protein>
    <recommendedName>
        <fullName evidence="1">non-specific serine/threonine protein kinase</fullName>
        <ecNumber evidence="1">2.7.11.1</ecNumber>
    </recommendedName>
</protein>
<keyword evidence="6 9" id="KW-0067">ATP-binding</keyword>
<feature type="binding site" evidence="9">
    <location>
        <position position="108"/>
    </location>
    <ligand>
        <name>ATP</name>
        <dbReference type="ChEBI" id="CHEBI:30616"/>
    </ligand>
</feature>
<evidence type="ECO:0000256" key="1">
    <source>
        <dbReference type="ARBA" id="ARBA00012513"/>
    </source>
</evidence>
<dbReference type="GO" id="GO:0050684">
    <property type="term" value="P:regulation of mRNA processing"/>
    <property type="evidence" value="ECO:0007669"/>
    <property type="project" value="TreeGrafter"/>
</dbReference>
<evidence type="ECO:0000256" key="6">
    <source>
        <dbReference type="ARBA" id="ARBA00022840"/>
    </source>
</evidence>
<comment type="catalytic activity">
    <reaction evidence="7">
        <text>L-threonyl-[protein] + ATP = O-phospho-L-threonyl-[protein] + ADP + H(+)</text>
        <dbReference type="Rhea" id="RHEA:46608"/>
        <dbReference type="Rhea" id="RHEA-COMP:11060"/>
        <dbReference type="Rhea" id="RHEA-COMP:11605"/>
        <dbReference type="ChEBI" id="CHEBI:15378"/>
        <dbReference type="ChEBI" id="CHEBI:30013"/>
        <dbReference type="ChEBI" id="CHEBI:30616"/>
        <dbReference type="ChEBI" id="CHEBI:61977"/>
        <dbReference type="ChEBI" id="CHEBI:456216"/>
        <dbReference type="EC" id="2.7.11.1"/>
    </reaction>
</comment>
<dbReference type="GO" id="GO:0000245">
    <property type="term" value="P:spliceosomal complex assembly"/>
    <property type="evidence" value="ECO:0007669"/>
    <property type="project" value="TreeGrafter"/>
</dbReference>
<dbReference type="GO" id="GO:0005524">
    <property type="term" value="F:ATP binding"/>
    <property type="evidence" value="ECO:0007669"/>
    <property type="project" value="UniProtKB-UniRule"/>
</dbReference>
<dbReference type="InterPro" id="IPR011009">
    <property type="entry name" value="Kinase-like_dom_sf"/>
</dbReference>
<name>A0A146FQ53_ASPKA</name>
<evidence type="ECO:0000256" key="5">
    <source>
        <dbReference type="ARBA" id="ARBA00022777"/>
    </source>
</evidence>
<keyword evidence="2" id="KW-0723">Serine/threonine-protein kinase</keyword>
<dbReference type="SUPFAM" id="SSF56112">
    <property type="entry name" value="Protein kinase-like (PK-like)"/>
    <property type="match status" value="1"/>
</dbReference>
<dbReference type="PROSITE" id="PS50011">
    <property type="entry name" value="PROTEIN_KINASE_DOM"/>
    <property type="match status" value="1"/>
</dbReference>
<dbReference type="PANTHER" id="PTHR47634">
    <property type="entry name" value="PROTEIN KINASE DOMAIN-CONTAINING PROTEIN-RELATED"/>
    <property type="match status" value="1"/>
</dbReference>
<gene>
    <name evidence="11" type="ORF">RIB2604_02302690</name>
</gene>
<dbReference type="Proteomes" id="UP000075230">
    <property type="component" value="Unassembled WGS sequence"/>
</dbReference>
<dbReference type="Gene3D" id="3.30.200.20">
    <property type="entry name" value="Phosphorylase Kinase, domain 1"/>
    <property type="match status" value="1"/>
</dbReference>
<keyword evidence="3" id="KW-0808">Transferase</keyword>
<evidence type="ECO:0000313" key="12">
    <source>
        <dbReference type="Proteomes" id="UP000075230"/>
    </source>
</evidence>
<dbReference type="PROSITE" id="PS00107">
    <property type="entry name" value="PROTEIN_KINASE_ATP"/>
    <property type="match status" value="1"/>
</dbReference>
<reference evidence="12" key="2">
    <citation type="submission" date="2016-02" db="EMBL/GenBank/DDBJ databases">
        <title>Genome sequencing of Aspergillus luchuensis NBRC 4314.</title>
        <authorList>
            <person name="Yamada O."/>
        </authorList>
    </citation>
    <scope>NUCLEOTIDE SEQUENCE [LARGE SCALE GENOMIC DNA]</scope>
    <source>
        <strain evidence="12">RIB 2604</strain>
    </source>
</reference>
<dbReference type="Gene3D" id="1.10.510.10">
    <property type="entry name" value="Transferase(Phosphotransferase) domain 1"/>
    <property type="match status" value="1"/>
</dbReference>
<evidence type="ECO:0000256" key="9">
    <source>
        <dbReference type="PROSITE-ProRule" id="PRU10141"/>
    </source>
</evidence>
<sequence length="441" mass="50139">MFRVLQTRSLACKQLPHIFRSLTSLNSLHLAYSTRAMPPPQWNNEAVYWPKDGVENLEGYSTGGYHPTYINDEFSNGRYRVVHKLGYGSYSTVWLAHDRKESRYVALKIVTADVSERSVESKILQHLQRGGDPNHPGRKYISSLLDQFSFKGPNGHHMCLVSEVAGCSVAESKENSPRFMFSLDIARAIAAQVTMGLAYMHSLGVGQGVSKISMNSLANLFEVHITRIDKAPIQSCAPAHAIIPMNLIIVPSDQVVNCRVKITDFGSSFFFGKEPLELHTPTALLPPEAFFQDPITPSADIWTLGCTLYDILGERPLFETWADDPDDVIGEMVSTLGKLPKKWWQRWEKRPEFFLENGSWNPNFKRIQTPEFRPLNQRLWQMGRGETPQICELQKTEMASFKRLLEGMLAYEPLERVSAREAMESDFMLKWARPALLRLWG</sequence>
<dbReference type="InterPro" id="IPR017441">
    <property type="entry name" value="Protein_kinase_ATP_BS"/>
</dbReference>
<dbReference type="InterPro" id="IPR051334">
    <property type="entry name" value="SRPK"/>
</dbReference>
<keyword evidence="4 9" id="KW-0547">Nucleotide-binding</keyword>
<accession>A0A146FQ53</accession>
<dbReference type="VEuPathDB" id="FungiDB:ASPFODRAFT_36693"/>
<organism evidence="11 12">
    <name type="scientific">Aspergillus kawachii</name>
    <name type="common">White koji mold</name>
    <name type="synonym">Aspergillus awamori var. kawachi</name>
    <dbReference type="NCBI Taxonomy" id="1069201"/>
    <lineage>
        <taxon>Eukaryota</taxon>
        <taxon>Fungi</taxon>
        <taxon>Dikarya</taxon>
        <taxon>Ascomycota</taxon>
        <taxon>Pezizomycotina</taxon>
        <taxon>Eurotiomycetes</taxon>
        <taxon>Eurotiomycetidae</taxon>
        <taxon>Eurotiales</taxon>
        <taxon>Aspergillaceae</taxon>
        <taxon>Aspergillus</taxon>
        <taxon>Aspergillus subgen. Circumdati</taxon>
    </lineage>
</organism>
<evidence type="ECO:0000256" key="8">
    <source>
        <dbReference type="ARBA" id="ARBA00048679"/>
    </source>
</evidence>
<reference evidence="11 12" key="1">
    <citation type="journal article" date="2016" name="DNA Res.">
        <title>Genome sequence of Aspergillus luchuensis NBRC 4314.</title>
        <authorList>
            <person name="Yamada O."/>
            <person name="Machida M."/>
            <person name="Hosoyama A."/>
            <person name="Goto M."/>
            <person name="Takahashi T."/>
            <person name="Futagami T."/>
            <person name="Yamagata Y."/>
            <person name="Takeuchi M."/>
            <person name="Kobayashi T."/>
            <person name="Koike H."/>
            <person name="Abe K."/>
            <person name="Asai K."/>
            <person name="Arita M."/>
            <person name="Fujita N."/>
            <person name="Fukuda K."/>
            <person name="Higa K."/>
            <person name="Horikawa H."/>
            <person name="Ishikawa T."/>
            <person name="Jinno K."/>
            <person name="Kato Y."/>
            <person name="Kirimura K."/>
            <person name="Mizutani O."/>
            <person name="Nakasone K."/>
            <person name="Sano M."/>
            <person name="Shiraishi Y."/>
            <person name="Tsukahara M."/>
            <person name="Gomi K."/>
        </authorList>
    </citation>
    <scope>NUCLEOTIDE SEQUENCE [LARGE SCALE GENOMIC DNA]</scope>
    <source>
        <strain evidence="11 12">RIB 2604</strain>
    </source>
</reference>
<feature type="domain" description="Protein kinase" evidence="10">
    <location>
        <begin position="79"/>
        <end position="428"/>
    </location>
</feature>
<dbReference type="Pfam" id="PF00069">
    <property type="entry name" value="Pkinase"/>
    <property type="match status" value="2"/>
</dbReference>
<dbReference type="SMART" id="SM00220">
    <property type="entry name" value="S_TKc"/>
    <property type="match status" value="1"/>
</dbReference>
<evidence type="ECO:0000256" key="7">
    <source>
        <dbReference type="ARBA" id="ARBA00047899"/>
    </source>
</evidence>
<proteinExistence type="predicted"/>
<evidence type="ECO:0000259" key="10">
    <source>
        <dbReference type="PROSITE" id="PS50011"/>
    </source>
</evidence>
<dbReference type="GO" id="GO:0004674">
    <property type="term" value="F:protein serine/threonine kinase activity"/>
    <property type="evidence" value="ECO:0007669"/>
    <property type="project" value="UniProtKB-KW"/>
</dbReference>
<evidence type="ECO:0000256" key="2">
    <source>
        <dbReference type="ARBA" id="ARBA00022527"/>
    </source>
</evidence>
<evidence type="ECO:0000256" key="3">
    <source>
        <dbReference type="ARBA" id="ARBA00022679"/>
    </source>
</evidence>
<dbReference type="InterPro" id="IPR000719">
    <property type="entry name" value="Prot_kinase_dom"/>
</dbReference>